<keyword evidence="2" id="KW-0966">Cell projection</keyword>
<proteinExistence type="predicted"/>
<evidence type="ECO:0000259" key="1">
    <source>
        <dbReference type="Pfam" id="PF02120"/>
    </source>
</evidence>
<dbReference type="OrthoDB" id="6113047at2"/>
<gene>
    <name evidence="2" type="ORF">DBO85_13270</name>
</gene>
<protein>
    <submittedName>
        <fullName evidence="2">Flagellar hook-length control protein FliK</fullName>
    </submittedName>
</protein>
<evidence type="ECO:0000313" key="2">
    <source>
        <dbReference type="EMBL" id="PTU73308.1"/>
    </source>
</evidence>
<reference evidence="2 3" key="1">
    <citation type="submission" date="2018-04" db="EMBL/GenBank/DDBJ databases">
        <title>Pseudomonas sp. nov., isolated from mangrove soil.</title>
        <authorList>
            <person name="Chen C."/>
        </authorList>
    </citation>
    <scope>NUCLEOTIDE SEQUENCE [LARGE SCALE GENOMIC DNA]</scope>
    <source>
        <strain evidence="2 3">TC-11</strain>
    </source>
</reference>
<feature type="domain" description="Flagellar hook-length control protein-like C-terminal" evidence="1">
    <location>
        <begin position="416"/>
        <end position="496"/>
    </location>
</feature>
<dbReference type="Pfam" id="PF02120">
    <property type="entry name" value="Flg_hook"/>
    <property type="match status" value="1"/>
</dbReference>
<dbReference type="EMBL" id="QASN01000020">
    <property type="protein sequence ID" value="PTU73308.1"/>
    <property type="molecule type" value="Genomic_DNA"/>
</dbReference>
<dbReference type="RefSeq" id="WP_108107753.1">
    <property type="nucleotide sequence ID" value="NZ_QASN01000020.1"/>
</dbReference>
<organism evidence="2 3">
    <name type="scientific">Pseudomonas mangrovi</name>
    <dbReference type="NCBI Taxonomy" id="2161748"/>
    <lineage>
        <taxon>Bacteria</taxon>
        <taxon>Pseudomonadati</taxon>
        <taxon>Pseudomonadota</taxon>
        <taxon>Gammaproteobacteria</taxon>
        <taxon>Pseudomonadales</taxon>
        <taxon>Pseudomonadaceae</taxon>
        <taxon>Pseudomonas</taxon>
    </lineage>
</organism>
<keyword evidence="3" id="KW-1185">Reference proteome</keyword>
<keyword evidence="2" id="KW-0969">Cilium</keyword>
<dbReference type="InterPro" id="IPR038610">
    <property type="entry name" value="FliK-like_C_sf"/>
</dbReference>
<dbReference type="AlphaFoldDB" id="A0A2T5P6D3"/>
<sequence>MAEISSARPATPPSAPARPVVAPVEMALKLLQPLDGLLSSGETARAEVVAIREQAQQFQLLLRLTLDNGRQASLTASSNKPVDQGSALLVTALSDTRLLAALQPQGKSGGMPLTSIDLQQVPIGTLLQGKVESSQTIAQLKAGQTVQQVILTLLNTPLAGKQLTIETPLQLPSGSLVSAQVQGHQTLSFIPLGNRLDLLELNHQLSGQSARQGSLEGLFGLMQNIRGGGNLPEGLRGAIERLLAGLPEATQLSTAKGLAQAMSDSGGLLEAKLLAGQTAALTTDLKANLLRLVGQLLPNLPGALPTASASAQNVALALPALLREALGQQRQQAASFPLPSRLLNSLDGEADLETLLKLAAAAISRLQTHQLSSLAQTQTTAEGNLLTTWQMEIPMRDQQQMVALQLKVQSEEQPDKERREQSETLWRVDLAFDLDPLGPLQVQAQLLRGSLSSQFWAERGETAALISHELTHLRERLQASGLEVGELACRQGMPPRGPRTGLEQRWVDETA</sequence>
<accession>A0A2T5P6D3</accession>
<name>A0A2T5P6D3_9PSED</name>
<dbReference type="Proteomes" id="UP000244064">
    <property type="component" value="Unassembled WGS sequence"/>
</dbReference>
<dbReference type="InterPro" id="IPR021136">
    <property type="entry name" value="Flagellar_hook_control-like_C"/>
</dbReference>
<dbReference type="Gene3D" id="3.30.750.140">
    <property type="match status" value="1"/>
</dbReference>
<keyword evidence="2" id="KW-0282">Flagellum</keyword>
<comment type="caution">
    <text evidence="2">The sequence shown here is derived from an EMBL/GenBank/DDBJ whole genome shotgun (WGS) entry which is preliminary data.</text>
</comment>
<evidence type="ECO:0000313" key="3">
    <source>
        <dbReference type="Proteomes" id="UP000244064"/>
    </source>
</evidence>